<dbReference type="PANTHER" id="PTHR35333">
    <property type="entry name" value="BETA-LACTAMASE"/>
    <property type="match status" value="1"/>
</dbReference>
<reference evidence="2 3" key="1">
    <citation type="journal article" date="2014" name="Genome Announc.">
        <title>Whole-Genome Sequence of Streptococcus suis Serotype 4 Reference Strain 6407.</title>
        <authorList>
            <person name="Wang K."/>
            <person name="Chen J."/>
            <person name="Yao H."/>
            <person name="Lu C."/>
        </authorList>
    </citation>
    <scope>NUCLEOTIDE SEQUENCE [LARGE SCALE GENOMIC DNA]</scope>
    <source>
        <strain evidence="2">6407</strain>
    </source>
</reference>
<proteinExistence type="predicted"/>
<evidence type="ECO:0000313" key="2">
    <source>
        <dbReference type="EMBL" id="AIG44619.1"/>
    </source>
</evidence>
<evidence type="ECO:0000259" key="1">
    <source>
        <dbReference type="Pfam" id="PF13354"/>
    </source>
</evidence>
<dbReference type="AlphaFoldDB" id="A0A075SJY1"/>
<dbReference type="InterPro" id="IPR012338">
    <property type="entry name" value="Beta-lactam/transpept-like"/>
</dbReference>
<organism evidence="2 3">
    <name type="scientific">Streptococcus suis 6407</name>
    <dbReference type="NCBI Taxonomy" id="1214179"/>
    <lineage>
        <taxon>Bacteria</taxon>
        <taxon>Bacillati</taxon>
        <taxon>Bacillota</taxon>
        <taxon>Bacilli</taxon>
        <taxon>Lactobacillales</taxon>
        <taxon>Streptococcaceae</taxon>
        <taxon>Streptococcus</taxon>
    </lineage>
</organism>
<dbReference type="InterPro" id="IPR000871">
    <property type="entry name" value="Beta-lactam_class-A"/>
</dbReference>
<dbReference type="GO" id="GO:0030655">
    <property type="term" value="P:beta-lactam antibiotic catabolic process"/>
    <property type="evidence" value="ECO:0007669"/>
    <property type="project" value="InterPro"/>
</dbReference>
<dbReference type="Gene3D" id="3.40.710.10">
    <property type="entry name" value="DD-peptidase/beta-lactamase superfamily"/>
    <property type="match status" value="1"/>
</dbReference>
<dbReference type="PANTHER" id="PTHR35333:SF3">
    <property type="entry name" value="BETA-LACTAMASE-TYPE TRANSPEPTIDASE FOLD CONTAINING PROTEIN"/>
    <property type="match status" value="1"/>
</dbReference>
<sequence length="426" mass="47860">MQKKLLVWLLPVLFGWQVVDSTEIPFELTAQEEYELTHTIYDQYFQTIPQNPNVFQTENLYSDEELTIAGGQLQPNQHFSITDVLVNSKKELVFQIDDKGYILASRHLLFDDVIVTETTVEQTYWTKKGFTLLTSPIANEATEIKNDLQPYQAVMVSKIVTTSLGDFAYVTDKGWIAVNNLSKTDNRVEAVQELLTNKYSKDTIGIYVKQLSTGQTAGVNQEKLFYSASIAKLPILYYVQEQLNAGYIDLTTKVKYTAESISFPGAYVAGGSGSLSKTPDNKDYSVEELINKTAKESDNVASNLLSYYVANKFDSNFYQVITAKTGSEWSMVTRETSAEIAGKMMEALYIQNGYVLESLLSTQFDNQRISKDISVPVAHKIGDADDVKHDVAIVYAGSPFVLSIFTDKSNYDEITQIANDIYRILK</sequence>
<dbReference type="GO" id="GO:0008800">
    <property type="term" value="F:beta-lactamase activity"/>
    <property type="evidence" value="ECO:0007669"/>
    <property type="project" value="InterPro"/>
</dbReference>
<dbReference type="PATRIC" id="fig|1214179.4.peg.2308"/>
<feature type="domain" description="Beta-lactamase class A catalytic" evidence="1">
    <location>
        <begin position="205"/>
        <end position="406"/>
    </location>
</feature>
<dbReference type="Pfam" id="PF13354">
    <property type="entry name" value="Beta-lactamase2"/>
    <property type="match status" value="1"/>
</dbReference>
<protein>
    <submittedName>
        <fullName evidence="2">Beta-lactamase</fullName>
    </submittedName>
</protein>
<dbReference type="GO" id="GO:0046677">
    <property type="term" value="P:response to antibiotic"/>
    <property type="evidence" value="ECO:0007669"/>
    <property type="project" value="InterPro"/>
</dbReference>
<dbReference type="RefSeq" id="WP_011921635.1">
    <property type="nucleotide sequence ID" value="NZ_ALLE01000029.1"/>
</dbReference>
<dbReference type="HOGENOM" id="CLU_053694_0_0_9"/>
<dbReference type="SUPFAM" id="SSF56601">
    <property type="entry name" value="beta-lactamase/transpeptidase-like"/>
    <property type="match status" value="1"/>
</dbReference>
<accession>A0A075SJY1</accession>
<dbReference type="GeneID" id="8154021"/>
<name>A0A075SJY1_STRSU</name>
<dbReference type="EMBL" id="CP008921">
    <property type="protein sequence ID" value="AIG44619.1"/>
    <property type="molecule type" value="Genomic_DNA"/>
</dbReference>
<dbReference type="Proteomes" id="UP000028185">
    <property type="component" value="Chromosome"/>
</dbReference>
<evidence type="ECO:0000313" key="3">
    <source>
        <dbReference type="Proteomes" id="UP000028185"/>
    </source>
</evidence>
<gene>
    <name evidence="2" type="ORF">ID09_11580</name>
</gene>
<dbReference type="InterPro" id="IPR045155">
    <property type="entry name" value="Beta-lactam_cat"/>
</dbReference>